<dbReference type="OrthoDB" id="10377772at2759"/>
<dbReference type="Proteomes" id="UP000019335">
    <property type="component" value="Chromosome 4"/>
</dbReference>
<keyword evidence="1" id="KW-0812">Transmembrane</keyword>
<accession>W7TZP2</accession>
<evidence type="ECO:0000256" key="1">
    <source>
        <dbReference type="SAM" id="Phobius"/>
    </source>
</evidence>
<dbReference type="EMBL" id="AZIL01000231">
    <property type="protein sequence ID" value="EWM28933.1"/>
    <property type="molecule type" value="Genomic_DNA"/>
</dbReference>
<organism evidence="2 3">
    <name type="scientific">Nannochloropsis gaditana</name>
    <dbReference type="NCBI Taxonomy" id="72520"/>
    <lineage>
        <taxon>Eukaryota</taxon>
        <taxon>Sar</taxon>
        <taxon>Stramenopiles</taxon>
        <taxon>Ochrophyta</taxon>
        <taxon>Eustigmatophyceae</taxon>
        <taxon>Eustigmatales</taxon>
        <taxon>Monodopsidaceae</taxon>
        <taxon>Nannochloropsis</taxon>
    </lineage>
</organism>
<evidence type="ECO:0000313" key="3">
    <source>
        <dbReference type="Proteomes" id="UP000019335"/>
    </source>
</evidence>
<keyword evidence="1" id="KW-1133">Transmembrane helix</keyword>
<dbReference type="AlphaFoldDB" id="W7TZP2"/>
<name>W7TZP2_9STRA</name>
<sequence>MLTLATPRNYFSELCRITSAYQRFEETMMHHLVCMMLLTTTALIPGNAFFLSHRMRKVSWNLHVAKTGISAMPLKVDPKVVPVIYDGPKAEGGEVKREVGAILEEYMLALEVGPSTLLPDERGLYIRLIGKDVEEATVEWGSILCGYGEGSMEPSPGEGDKSVLFSLPSAEAAVFYNKELVPIFEVLADLPDGTGLQGHSVTVGARGAIEVAPLTDEKSYFVPKAGLPAKAAFIGLFANDLAIGGPSAPATKEEYEEASDQKNIAALVWRVVYDKEKGMVLPSRPVVTFGRSVTFKNKEPMEGKIQKLIRWPRSRNERSGLAWYNRRERLKKYNFSKSLHVCQQQRIAAYLPHLPWSSFRGRLCPSTA</sequence>
<comment type="caution">
    <text evidence="2">The sequence shown here is derived from an EMBL/GenBank/DDBJ whole genome shotgun (WGS) entry which is preliminary data.</text>
</comment>
<reference evidence="2 3" key="1">
    <citation type="journal article" date="2014" name="Mol. Plant">
        <title>Chromosome Scale Genome Assembly and Transcriptome Profiling of Nannochloropsis gaditana in Nitrogen Depletion.</title>
        <authorList>
            <person name="Corteggiani Carpinelli E."/>
            <person name="Telatin A."/>
            <person name="Vitulo N."/>
            <person name="Forcato C."/>
            <person name="D'Angelo M."/>
            <person name="Schiavon R."/>
            <person name="Vezzi A."/>
            <person name="Giacometti G.M."/>
            <person name="Morosinotto T."/>
            <person name="Valle G."/>
        </authorList>
    </citation>
    <scope>NUCLEOTIDE SEQUENCE [LARGE SCALE GENOMIC DNA]</scope>
    <source>
        <strain evidence="2 3">B-31</strain>
    </source>
</reference>
<keyword evidence="1" id="KW-0472">Membrane</keyword>
<keyword evidence="3" id="KW-1185">Reference proteome</keyword>
<protein>
    <submittedName>
        <fullName evidence="2">Uncharacterized protein</fullName>
    </submittedName>
</protein>
<evidence type="ECO:0000313" key="2">
    <source>
        <dbReference type="EMBL" id="EWM28933.1"/>
    </source>
</evidence>
<proteinExistence type="predicted"/>
<feature type="transmembrane region" description="Helical" evidence="1">
    <location>
        <begin position="28"/>
        <end position="51"/>
    </location>
</feature>
<gene>
    <name evidence="2" type="ORF">Naga_100142g4</name>
</gene>